<dbReference type="OMA" id="YMQLAED"/>
<dbReference type="SMART" id="SM00398">
    <property type="entry name" value="HMG"/>
    <property type="match status" value="2"/>
</dbReference>
<feature type="region of interest" description="Disordered" evidence="4">
    <location>
        <begin position="119"/>
        <end position="138"/>
    </location>
</feature>
<keyword evidence="6" id="KW-1185">Reference proteome</keyword>
<dbReference type="InterPro" id="IPR009071">
    <property type="entry name" value="HMG_box_dom"/>
</dbReference>
<feature type="region of interest" description="Disordered" evidence="4">
    <location>
        <begin position="220"/>
        <end position="254"/>
    </location>
</feature>
<feature type="compositionally biased region" description="Acidic residues" evidence="4">
    <location>
        <begin position="119"/>
        <end position="129"/>
    </location>
</feature>
<evidence type="ECO:0000313" key="7">
    <source>
        <dbReference type="RefSeq" id="XP_022092781.1"/>
    </source>
</evidence>
<feature type="coiled-coil region" evidence="3">
    <location>
        <begin position="185"/>
        <end position="216"/>
    </location>
</feature>
<protein>
    <submittedName>
        <fullName evidence="7">Transcription factor A, mitochondrial-like</fullName>
    </submittedName>
</protein>
<dbReference type="SUPFAM" id="SSF47095">
    <property type="entry name" value="HMG-box"/>
    <property type="match status" value="2"/>
</dbReference>
<feature type="DNA-binding region" description="HMG box" evidence="2">
    <location>
        <begin position="46"/>
        <end position="114"/>
    </location>
</feature>
<evidence type="ECO:0000256" key="4">
    <source>
        <dbReference type="SAM" id="MobiDB-lite"/>
    </source>
</evidence>
<dbReference type="Proteomes" id="UP000694845">
    <property type="component" value="Unplaced"/>
</dbReference>
<evidence type="ECO:0000256" key="2">
    <source>
        <dbReference type="PROSITE-ProRule" id="PRU00267"/>
    </source>
</evidence>
<dbReference type="KEGG" id="aplc:110980427"/>
<dbReference type="InterPro" id="IPR036910">
    <property type="entry name" value="HMG_box_dom_sf"/>
</dbReference>
<gene>
    <name evidence="7" type="primary">LOC110980427</name>
</gene>
<proteinExistence type="predicted"/>
<dbReference type="Gene3D" id="1.10.30.10">
    <property type="entry name" value="High mobility group box domain"/>
    <property type="match status" value="2"/>
</dbReference>
<dbReference type="AlphaFoldDB" id="A0A8B7YMT0"/>
<dbReference type="Pfam" id="PF00505">
    <property type="entry name" value="HMG_box"/>
    <property type="match status" value="2"/>
</dbReference>
<keyword evidence="1 2" id="KW-0238">DNA-binding</keyword>
<dbReference type="GO" id="GO:0003677">
    <property type="term" value="F:DNA binding"/>
    <property type="evidence" value="ECO:0007669"/>
    <property type="project" value="UniProtKB-UniRule"/>
</dbReference>
<dbReference type="PANTHER" id="PTHR48112">
    <property type="entry name" value="HIGH MOBILITY GROUP PROTEIN DSP1"/>
    <property type="match status" value="1"/>
</dbReference>
<dbReference type="PRINTS" id="PR00886">
    <property type="entry name" value="HIGHMOBLTY12"/>
</dbReference>
<organism evidence="6 7">
    <name type="scientific">Acanthaster planci</name>
    <name type="common">Crown-of-thorns starfish</name>
    <dbReference type="NCBI Taxonomy" id="133434"/>
    <lineage>
        <taxon>Eukaryota</taxon>
        <taxon>Metazoa</taxon>
        <taxon>Echinodermata</taxon>
        <taxon>Eleutherozoa</taxon>
        <taxon>Asterozoa</taxon>
        <taxon>Asteroidea</taxon>
        <taxon>Valvatacea</taxon>
        <taxon>Valvatida</taxon>
        <taxon>Acanthasteridae</taxon>
        <taxon>Acanthaster</taxon>
    </lineage>
</organism>
<reference evidence="7" key="1">
    <citation type="submission" date="2025-08" db="UniProtKB">
        <authorList>
            <consortium name="RefSeq"/>
        </authorList>
    </citation>
    <scope>IDENTIFICATION</scope>
</reference>
<keyword evidence="2" id="KW-0539">Nucleus</keyword>
<sequence>MAASWQTARVMLACCRTNRLFGGIANTSTRLVWRCLASQGDMPQKPKRPRGTFMLFSMEKRQQVINENPHLSFPEIAKVIGKMWRELSDDEKEPYRSQARENSETYLEEMENFRASLTEEEEQMLEEQEEQAKSNKAKRRYKQVLKKLERPKRPLHAYSIFLGSKLKQASGSITDKMAEVSKEWKEMSEEEKAKYYESAAQAKEDYEAAMEEWETKMMEQGNISVIRKSKQQQDSEKDNKQRRRKTGDSEEPPF</sequence>
<evidence type="ECO:0000313" key="6">
    <source>
        <dbReference type="Proteomes" id="UP000694845"/>
    </source>
</evidence>
<dbReference type="OrthoDB" id="498543at2759"/>
<dbReference type="CDD" id="cd00084">
    <property type="entry name" value="HMG-box_SF"/>
    <property type="match status" value="1"/>
</dbReference>
<evidence type="ECO:0000259" key="5">
    <source>
        <dbReference type="PROSITE" id="PS50118"/>
    </source>
</evidence>
<evidence type="ECO:0000256" key="3">
    <source>
        <dbReference type="SAM" id="Coils"/>
    </source>
</evidence>
<evidence type="ECO:0000256" key="1">
    <source>
        <dbReference type="ARBA" id="ARBA00023125"/>
    </source>
</evidence>
<dbReference type="InterPro" id="IPR050342">
    <property type="entry name" value="HMGB"/>
</dbReference>
<dbReference type="GO" id="GO:0005634">
    <property type="term" value="C:nucleus"/>
    <property type="evidence" value="ECO:0007669"/>
    <property type="project" value="UniProtKB-UniRule"/>
</dbReference>
<dbReference type="GeneID" id="110980427"/>
<feature type="domain" description="HMG box" evidence="5">
    <location>
        <begin position="46"/>
        <end position="114"/>
    </location>
</feature>
<accession>A0A8B7YMT0</accession>
<keyword evidence="3" id="KW-0175">Coiled coil</keyword>
<dbReference type="RefSeq" id="XP_022092781.1">
    <property type="nucleotide sequence ID" value="XM_022237089.1"/>
</dbReference>
<feature type="domain" description="HMG box" evidence="5">
    <location>
        <begin position="151"/>
        <end position="214"/>
    </location>
</feature>
<dbReference type="PROSITE" id="PS50118">
    <property type="entry name" value="HMG_BOX_2"/>
    <property type="match status" value="2"/>
</dbReference>
<feature type="DNA-binding region" description="HMG box" evidence="2">
    <location>
        <begin position="151"/>
        <end position="214"/>
    </location>
</feature>
<name>A0A8B7YMT0_ACAPL</name>